<dbReference type="Proteomes" id="UP000199228">
    <property type="component" value="Unassembled WGS sequence"/>
</dbReference>
<dbReference type="STRING" id="1732.SAMN02910417_00102"/>
<dbReference type="AlphaFoldDB" id="A0A1G6A0G0"/>
<sequence length="368" mass="42564">MTEIKYDDNLKLICSYGDGLNYQEVLDDFENAKKVRIVTYNISKKTNDGSNLKRLMDLPEGTDIQIITNIPNHWDTYFKGAAQKYRDSLELYLGKLNPELYNANNFVGFKFDNHAKLIGTDNILYIGSANYSDESARNEEMGFITTDKDFIEKVYKEIFETTKIASEPYFDDPYNALRLFIVGFEVKYKVYIKLLEEGTIHVGEEGVFVTDGTNLSTETLVDLYNDFDIIQDIENVVDDLYDEENEDEYNDLYSFINELKELDLSDVQDSLLEDGNIYNLIVFDDVERANEILQNEYASEAWDENLDRYVEIAMQDAHEELSELKLNAEYDLIALYKTLVSAKSIFSRMHDYLLSIASEHVNTSLDNT</sequence>
<dbReference type="PROSITE" id="PS50035">
    <property type="entry name" value="PLD"/>
    <property type="match status" value="1"/>
</dbReference>
<dbReference type="CDD" id="cd00138">
    <property type="entry name" value="PLDc_SF"/>
    <property type="match status" value="1"/>
</dbReference>
<organism evidence="2 3">
    <name type="scientific">Eubacterium oxidoreducens</name>
    <dbReference type="NCBI Taxonomy" id="1732"/>
    <lineage>
        <taxon>Bacteria</taxon>
        <taxon>Bacillati</taxon>
        <taxon>Bacillota</taxon>
        <taxon>Clostridia</taxon>
        <taxon>Eubacteriales</taxon>
        <taxon>Eubacteriaceae</taxon>
        <taxon>Eubacterium</taxon>
    </lineage>
</organism>
<dbReference type="Pfam" id="PF13091">
    <property type="entry name" value="PLDc_2"/>
    <property type="match status" value="1"/>
</dbReference>
<name>A0A1G6A0G0_EUBOX</name>
<gene>
    <name evidence="2" type="ORF">SAMN02910417_00102</name>
</gene>
<evidence type="ECO:0000313" key="2">
    <source>
        <dbReference type="EMBL" id="SDB01885.1"/>
    </source>
</evidence>
<proteinExistence type="predicted"/>
<feature type="domain" description="PLD phosphodiesterase" evidence="1">
    <location>
        <begin position="109"/>
        <end position="135"/>
    </location>
</feature>
<reference evidence="2 3" key="1">
    <citation type="submission" date="2016-10" db="EMBL/GenBank/DDBJ databases">
        <authorList>
            <person name="de Groot N.N."/>
        </authorList>
    </citation>
    <scope>NUCLEOTIDE SEQUENCE [LARGE SCALE GENOMIC DNA]</scope>
    <source>
        <strain evidence="2 3">DSM 3217</strain>
    </source>
</reference>
<dbReference type="Gene3D" id="3.30.870.10">
    <property type="entry name" value="Endonuclease Chain A"/>
    <property type="match status" value="1"/>
</dbReference>
<dbReference type="OrthoDB" id="2608177at2"/>
<dbReference type="RefSeq" id="WP_090170893.1">
    <property type="nucleotide sequence ID" value="NZ_FMXR01000004.1"/>
</dbReference>
<evidence type="ECO:0000313" key="3">
    <source>
        <dbReference type="Proteomes" id="UP000199228"/>
    </source>
</evidence>
<evidence type="ECO:0000259" key="1">
    <source>
        <dbReference type="PROSITE" id="PS50035"/>
    </source>
</evidence>
<dbReference type="GO" id="GO:0003824">
    <property type="term" value="F:catalytic activity"/>
    <property type="evidence" value="ECO:0007669"/>
    <property type="project" value="InterPro"/>
</dbReference>
<dbReference type="SUPFAM" id="SSF56024">
    <property type="entry name" value="Phospholipase D/nuclease"/>
    <property type="match status" value="1"/>
</dbReference>
<dbReference type="InterPro" id="IPR001736">
    <property type="entry name" value="PLipase_D/transphosphatidylase"/>
</dbReference>
<dbReference type="EMBL" id="FMXR01000004">
    <property type="protein sequence ID" value="SDB01885.1"/>
    <property type="molecule type" value="Genomic_DNA"/>
</dbReference>
<accession>A0A1G6A0G0</accession>
<dbReference type="InterPro" id="IPR025202">
    <property type="entry name" value="PLD-like_dom"/>
</dbReference>
<keyword evidence="3" id="KW-1185">Reference proteome</keyword>
<dbReference type="GO" id="GO:0006793">
    <property type="term" value="P:phosphorus metabolic process"/>
    <property type="evidence" value="ECO:0007669"/>
    <property type="project" value="UniProtKB-ARBA"/>
</dbReference>
<protein>
    <submittedName>
        <fullName evidence="2">PLD-like domain-containing protein</fullName>
    </submittedName>
</protein>